<evidence type="ECO:0000313" key="2">
    <source>
        <dbReference type="EMBL" id="MED6252105.1"/>
    </source>
</evidence>
<protein>
    <submittedName>
        <fullName evidence="2">Uncharacterized protein</fullName>
    </submittedName>
</protein>
<feature type="compositionally biased region" description="Basic and acidic residues" evidence="1">
    <location>
        <begin position="57"/>
        <end position="67"/>
    </location>
</feature>
<evidence type="ECO:0000313" key="3">
    <source>
        <dbReference type="Proteomes" id="UP001345963"/>
    </source>
</evidence>
<feature type="compositionally biased region" description="Polar residues" evidence="1">
    <location>
        <begin position="72"/>
        <end position="81"/>
    </location>
</feature>
<sequence>MTLEVLKPLFDKKQRKNRLYVRVKNVACVASAVWRVLEHLQSTPPSPEVFIPSTLSRRREEQKERIHGQLAGGSTTIDQDV</sequence>
<comment type="caution">
    <text evidence="2">The sequence shown here is derived from an EMBL/GenBank/DDBJ whole genome shotgun (WGS) entry which is preliminary data.</text>
</comment>
<accession>A0ABU7BR77</accession>
<name>A0ABU7BR77_9TELE</name>
<proteinExistence type="predicted"/>
<dbReference type="Proteomes" id="UP001345963">
    <property type="component" value="Unassembled WGS sequence"/>
</dbReference>
<keyword evidence="3" id="KW-1185">Reference proteome</keyword>
<organism evidence="2 3">
    <name type="scientific">Ataeniobius toweri</name>
    <dbReference type="NCBI Taxonomy" id="208326"/>
    <lineage>
        <taxon>Eukaryota</taxon>
        <taxon>Metazoa</taxon>
        <taxon>Chordata</taxon>
        <taxon>Craniata</taxon>
        <taxon>Vertebrata</taxon>
        <taxon>Euteleostomi</taxon>
        <taxon>Actinopterygii</taxon>
        <taxon>Neopterygii</taxon>
        <taxon>Teleostei</taxon>
        <taxon>Neoteleostei</taxon>
        <taxon>Acanthomorphata</taxon>
        <taxon>Ovalentaria</taxon>
        <taxon>Atherinomorphae</taxon>
        <taxon>Cyprinodontiformes</taxon>
        <taxon>Goodeidae</taxon>
        <taxon>Ataeniobius</taxon>
    </lineage>
</organism>
<reference evidence="2 3" key="1">
    <citation type="submission" date="2021-07" db="EMBL/GenBank/DDBJ databases">
        <authorList>
            <person name="Palmer J.M."/>
        </authorList>
    </citation>
    <scope>NUCLEOTIDE SEQUENCE [LARGE SCALE GENOMIC DNA]</scope>
    <source>
        <strain evidence="2 3">AT_MEX2019</strain>
        <tissue evidence="2">Muscle</tissue>
    </source>
</reference>
<dbReference type="EMBL" id="JAHUTI010060817">
    <property type="protein sequence ID" value="MED6252105.1"/>
    <property type="molecule type" value="Genomic_DNA"/>
</dbReference>
<feature type="region of interest" description="Disordered" evidence="1">
    <location>
        <begin position="55"/>
        <end position="81"/>
    </location>
</feature>
<evidence type="ECO:0000256" key="1">
    <source>
        <dbReference type="SAM" id="MobiDB-lite"/>
    </source>
</evidence>
<gene>
    <name evidence="2" type="ORF">ATANTOWER_007043</name>
</gene>